<dbReference type="EMBL" id="JAOTJD010000012">
    <property type="protein sequence ID" value="MFD3263890.1"/>
    <property type="molecule type" value="Genomic_DNA"/>
</dbReference>
<dbReference type="Proteomes" id="UP001598130">
    <property type="component" value="Unassembled WGS sequence"/>
</dbReference>
<evidence type="ECO:0000313" key="3">
    <source>
        <dbReference type="Proteomes" id="UP001598130"/>
    </source>
</evidence>
<proteinExistence type="predicted"/>
<accession>A0ABW6CLE5</accession>
<reference evidence="2 3" key="1">
    <citation type="submission" date="2022-09" db="EMBL/GenBank/DDBJ databases">
        <title>New species of Phenylobacterium.</title>
        <authorList>
            <person name="Mieszkin S."/>
        </authorList>
    </citation>
    <scope>NUCLEOTIDE SEQUENCE [LARGE SCALE GENOMIC DNA]</scope>
    <source>
        <strain evidence="2 3">HK31-G</strain>
    </source>
</reference>
<keyword evidence="3" id="KW-1185">Reference proteome</keyword>
<organism evidence="2 3">
    <name type="scientific">Phenylobacterium ferrooxidans</name>
    <dbReference type="NCBI Taxonomy" id="2982689"/>
    <lineage>
        <taxon>Bacteria</taxon>
        <taxon>Pseudomonadati</taxon>
        <taxon>Pseudomonadota</taxon>
        <taxon>Alphaproteobacteria</taxon>
        <taxon>Caulobacterales</taxon>
        <taxon>Caulobacteraceae</taxon>
        <taxon>Phenylobacterium</taxon>
    </lineage>
</organism>
<protein>
    <submittedName>
        <fullName evidence="2">Cell surface protein</fullName>
    </submittedName>
</protein>
<evidence type="ECO:0000256" key="1">
    <source>
        <dbReference type="SAM" id="SignalP"/>
    </source>
</evidence>
<dbReference type="PROSITE" id="PS51257">
    <property type="entry name" value="PROKAR_LIPOPROTEIN"/>
    <property type="match status" value="1"/>
</dbReference>
<gene>
    <name evidence="2" type="ORF">OCL97_07950</name>
</gene>
<dbReference type="RefSeq" id="WP_377369152.1">
    <property type="nucleotide sequence ID" value="NZ_JAOTJD010000012.1"/>
</dbReference>
<feature type="signal peptide" evidence="1">
    <location>
        <begin position="1"/>
        <end position="19"/>
    </location>
</feature>
<comment type="caution">
    <text evidence="2">The sequence shown here is derived from an EMBL/GenBank/DDBJ whole genome shotgun (WGS) entry which is preliminary data.</text>
</comment>
<feature type="chain" id="PRO_5045891175" evidence="1">
    <location>
        <begin position="20"/>
        <end position="110"/>
    </location>
</feature>
<evidence type="ECO:0000313" key="2">
    <source>
        <dbReference type="EMBL" id="MFD3263890.1"/>
    </source>
</evidence>
<name>A0ABW6CLE5_9CAUL</name>
<keyword evidence="1" id="KW-0732">Signal</keyword>
<sequence>MRYALVALAVATLSVAACSKSEQSDAGDNAKAAAAKIGEATKEVATSPEMKAVGNDIKEGAAEAGAVAKDAFATAGAELKEGADKAGDKASEAAATADAKIDAAAADAKN</sequence>